<dbReference type="EMBL" id="UAQM01000011">
    <property type="protein sequence ID" value="SPU44235.1"/>
    <property type="molecule type" value="Genomic_DNA"/>
</dbReference>
<dbReference type="Proteomes" id="UP000250358">
    <property type="component" value="Unassembled WGS sequence"/>
</dbReference>
<proteinExistence type="predicted"/>
<organism evidence="1 2">
    <name type="scientific">Brevundimonas diminuta</name>
    <name type="common">Pseudomonas diminuta</name>
    <dbReference type="NCBI Taxonomy" id="293"/>
    <lineage>
        <taxon>Bacteria</taxon>
        <taxon>Pseudomonadati</taxon>
        <taxon>Pseudomonadota</taxon>
        <taxon>Alphaproteobacteria</taxon>
        <taxon>Caulobacterales</taxon>
        <taxon>Caulobacteraceae</taxon>
        <taxon>Brevundimonas</taxon>
    </lineage>
</organism>
<dbReference type="AlphaFoldDB" id="A0A2X1C708"/>
<sequence>MTELAYALAGVAPSPFPWRKIKVFDLDTGQEVLDVRECSATEGWLVSFKRNSLGKFYVDPETRQPAIQRVEGRFKIVLNDE</sequence>
<accession>A0A2X1C708</accession>
<evidence type="ECO:0000313" key="1">
    <source>
        <dbReference type="EMBL" id="SPU44235.1"/>
    </source>
</evidence>
<reference evidence="1 2" key="1">
    <citation type="submission" date="2018-06" db="EMBL/GenBank/DDBJ databases">
        <authorList>
            <consortium name="Pathogen Informatics"/>
            <person name="Doyle S."/>
        </authorList>
    </citation>
    <scope>NUCLEOTIDE SEQUENCE [LARGE SCALE GENOMIC DNA]</scope>
    <source>
        <strain evidence="1 2">NCTC11165</strain>
    </source>
</reference>
<name>A0A2X1C708_BREDI</name>
<dbReference type="RefSeq" id="WP_128115630.1">
    <property type="nucleotide sequence ID" value="NZ_UAQM01000011.1"/>
</dbReference>
<gene>
    <name evidence="1" type="ORF">NCTC11165_01637</name>
</gene>
<protein>
    <submittedName>
        <fullName evidence="1">Uncharacterized protein</fullName>
    </submittedName>
</protein>
<evidence type="ECO:0000313" key="2">
    <source>
        <dbReference type="Proteomes" id="UP000250358"/>
    </source>
</evidence>